<dbReference type="Gene3D" id="1.25.40.10">
    <property type="entry name" value="Tetratricopeptide repeat domain"/>
    <property type="match status" value="1"/>
</dbReference>
<dbReference type="PANTHER" id="PTHR43464:SF19">
    <property type="entry name" value="UBIQUINONE BIOSYNTHESIS O-METHYLTRANSFERASE, MITOCHONDRIAL"/>
    <property type="match status" value="1"/>
</dbReference>
<evidence type="ECO:0000259" key="5">
    <source>
        <dbReference type="Pfam" id="PF13649"/>
    </source>
</evidence>
<evidence type="ECO:0000256" key="3">
    <source>
        <dbReference type="ARBA" id="ARBA00022691"/>
    </source>
</evidence>
<dbReference type="PANTHER" id="PTHR43464">
    <property type="entry name" value="METHYLTRANSFERASE"/>
    <property type="match status" value="1"/>
</dbReference>
<proteinExistence type="predicted"/>
<feature type="domain" description="Methyltransferase" evidence="5">
    <location>
        <begin position="266"/>
        <end position="358"/>
    </location>
</feature>
<sequence length="427" mass="44159">QAAEAALALLAGAVPGAVAPAVAAPALLLRAHARQACGRLDQAIDDAAAAVMAVPADPGAKLALGNILAERGRFDEAIFFLGEAFRARPEDALIQLRLGQAFMLAKKHEAAAEILAHCVARHPDLPGAAALEAQNRLVAGDAVGAAALARAALARGLTEAALHSVLAHALIAEADTEGAARHLTAAARLAPENPYLAHLAAALGGEAAVAPERAADDYVRTLFDGYAPRFEASLIQLGYRVPGLMRHQVETLLPEVAAGTARLGPVLDLGCGTGLIGVALCDLLHGPLTGIDLSRRMLEQAAAKGIYARLEEAEATAALHGPLALPPQALITAADLFCYFGRLEALLAGCRARLAPEGLLLFSVEAAPPGARWQLGANGRFRHAPDYVAAALAACGLEAVEWREEPLRREADGVVDGLLVAARVARH</sequence>
<dbReference type="InterPro" id="IPR019734">
    <property type="entry name" value="TPR_rpt"/>
</dbReference>
<dbReference type="SMART" id="SM00028">
    <property type="entry name" value="TPR"/>
    <property type="match status" value="4"/>
</dbReference>
<evidence type="ECO:0000256" key="2">
    <source>
        <dbReference type="ARBA" id="ARBA00022679"/>
    </source>
</evidence>
<dbReference type="CDD" id="cd02440">
    <property type="entry name" value="AdoMet_MTases"/>
    <property type="match status" value="1"/>
</dbReference>
<dbReference type="Pfam" id="PF14559">
    <property type="entry name" value="TPR_19"/>
    <property type="match status" value="1"/>
</dbReference>
<feature type="repeat" description="TPR" evidence="4">
    <location>
        <begin position="58"/>
        <end position="91"/>
    </location>
</feature>
<evidence type="ECO:0000313" key="6">
    <source>
        <dbReference type="EMBL" id="MCO6420052.1"/>
    </source>
</evidence>
<dbReference type="Gene3D" id="3.40.50.150">
    <property type="entry name" value="Vaccinia Virus protein VP39"/>
    <property type="match status" value="1"/>
</dbReference>
<name>A0ABT1DDQ3_9PROT</name>
<dbReference type="RefSeq" id="WP_252956714.1">
    <property type="nucleotide sequence ID" value="NZ_JAFIRR010000293.1"/>
</dbReference>
<dbReference type="InterPro" id="IPR041698">
    <property type="entry name" value="Methyltransf_25"/>
</dbReference>
<dbReference type="PROSITE" id="PS50005">
    <property type="entry name" value="TPR"/>
    <property type="match status" value="1"/>
</dbReference>
<gene>
    <name evidence="6" type="ORF">JYK14_28430</name>
</gene>
<accession>A0ABT1DDQ3</accession>
<dbReference type="Pfam" id="PF13649">
    <property type="entry name" value="Methyltransf_25"/>
    <property type="match status" value="1"/>
</dbReference>
<dbReference type="Proteomes" id="UP001523392">
    <property type="component" value="Unassembled WGS sequence"/>
</dbReference>
<organism evidence="6 7">
    <name type="scientific">Siccirubricoccus soli</name>
    <dbReference type="NCBI Taxonomy" id="2899147"/>
    <lineage>
        <taxon>Bacteria</taxon>
        <taxon>Pseudomonadati</taxon>
        <taxon>Pseudomonadota</taxon>
        <taxon>Alphaproteobacteria</taxon>
        <taxon>Acetobacterales</taxon>
        <taxon>Roseomonadaceae</taxon>
        <taxon>Siccirubricoccus</taxon>
    </lineage>
</organism>
<keyword evidence="3" id="KW-0949">S-adenosyl-L-methionine</keyword>
<dbReference type="EMBL" id="JAFIRR010000293">
    <property type="protein sequence ID" value="MCO6420052.1"/>
    <property type="molecule type" value="Genomic_DNA"/>
</dbReference>
<protein>
    <submittedName>
        <fullName evidence="6">Tetratricopeptide repeat protein</fullName>
    </submittedName>
</protein>
<dbReference type="SUPFAM" id="SSF48452">
    <property type="entry name" value="TPR-like"/>
    <property type="match status" value="1"/>
</dbReference>
<dbReference type="SUPFAM" id="SSF53335">
    <property type="entry name" value="S-adenosyl-L-methionine-dependent methyltransferases"/>
    <property type="match status" value="1"/>
</dbReference>
<dbReference type="InterPro" id="IPR011990">
    <property type="entry name" value="TPR-like_helical_dom_sf"/>
</dbReference>
<reference evidence="6 7" key="1">
    <citation type="submission" date="2021-12" db="EMBL/GenBank/DDBJ databases">
        <title>Siccirubricoccus leaddurans sp. nov., a high concentration Zn2+ tolerance bacterium.</title>
        <authorList>
            <person name="Cao Y."/>
        </authorList>
    </citation>
    <scope>NUCLEOTIDE SEQUENCE [LARGE SCALE GENOMIC DNA]</scope>
    <source>
        <strain evidence="6 7">KC 17139</strain>
    </source>
</reference>
<keyword evidence="7" id="KW-1185">Reference proteome</keyword>
<comment type="caution">
    <text evidence="6">The sequence shown here is derived from an EMBL/GenBank/DDBJ whole genome shotgun (WGS) entry which is preliminary data.</text>
</comment>
<feature type="non-terminal residue" evidence="6">
    <location>
        <position position="1"/>
    </location>
</feature>
<dbReference type="InterPro" id="IPR029063">
    <property type="entry name" value="SAM-dependent_MTases_sf"/>
</dbReference>
<evidence type="ECO:0000256" key="1">
    <source>
        <dbReference type="ARBA" id="ARBA00022603"/>
    </source>
</evidence>
<keyword evidence="1" id="KW-0489">Methyltransferase</keyword>
<evidence type="ECO:0000256" key="4">
    <source>
        <dbReference type="PROSITE-ProRule" id="PRU00339"/>
    </source>
</evidence>
<evidence type="ECO:0000313" key="7">
    <source>
        <dbReference type="Proteomes" id="UP001523392"/>
    </source>
</evidence>
<keyword evidence="4" id="KW-0802">TPR repeat</keyword>
<keyword evidence="2" id="KW-0808">Transferase</keyword>